<evidence type="ECO:0000313" key="1">
    <source>
        <dbReference type="EMBL" id="GBH18624.1"/>
    </source>
</evidence>
<dbReference type="EMBL" id="BGKA01000168">
    <property type="protein sequence ID" value="GBH18624.1"/>
    <property type="molecule type" value="Genomic_DNA"/>
</dbReference>
<comment type="caution">
    <text evidence="1">The sequence shown here is derived from an EMBL/GenBank/DDBJ whole genome shotgun (WGS) entry which is preliminary data.</text>
</comment>
<sequence length="37" mass="4081">MLRHMKLLGLDQRGHGREVSYSILASSPNLSLTAINT</sequence>
<name>A0AAN4Q6X0_PSESF</name>
<organism evidence="1 2">
    <name type="scientific">Pseudomonas syringae pv. actinidiae</name>
    <dbReference type="NCBI Taxonomy" id="103796"/>
    <lineage>
        <taxon>Bacteria</taxon>
        <taxon>Pseudomonadati</taxon>
        <taxon>Pseudomonadota</taxon>
        <taxon>Gammaproteobacteria</taxon>
        <taxon>Pseudomonadales</taxon>
        <taxon>Pseudomonadaceae</taxon>
        <taxon>Pseudomonas</taxon>
        <taxon>Pseudomonas syringae</taxon>
    </lineage>
</organism>
<reference evidence="1 2" key="1">
    <citation type="submission" date="2018-04" db="EMBL/GenBank/DDBJ databases">
        <title>Draft genome sequence of Pseudomonas syringae pv. actinidiae biovar 3 strains isolated from kiwifruit in Kagawa prefecture.</title>
        <authorList>
            <person name="Tabuchi M."/>
            <person name="Saito M."/>
            <person name="Fujiwara S."/>
            <person name="Sasa N."/>
            <person name="Akimitsu K."/>
            <person name="Gomi K."/>
            <person name="Konishi-Sugita S."/>
            <person name="Hamano K."/>
            <person name="Kataoka I."/>
        </authorList>
    </citation>
    <scope>NUCLEOTIDE SEQUENCE [LARGE SCALE GENOMIC DNA]</scope>
    <source>
        <strain evidence="1 2">MAFF212211</strain>
    </source>
</reference>
<protein>
    <submittedName>
        <fullName evidence="1">Pimeloyl-ACP methyl ester carboxylesterase</fullName>
    </submittedName>
</protein>
<accession>A0AAN4Q6X0</accession>
<proteinExistence type="predicted"/>
<dbReference type="AlphaFoldDB" id="A0AAN4Q6X0"/>
<dbReference type="Proteomes" id="UP000248291">
    <property type="component" value="Unassembled WGS sequence"/>
</dbReference>
<gene>
    <name evidence="1" type="ORF">KPSA3_04613</name>
</gene>
<evidence type="ECO:0000313" key="2">
    <source>
        <dbReference type="Proteomes" id="UP000248291"/>
    </source>
</evidence>